<reference evidence="4" key="1">
    <citation type="journal article" date="2019" name="Int. J. Syst. Evol. Microbiol.">
        <title>The Global Catalogue of Microorganisms (GCM) 10K type strain sequencing project: providing services to taxonomists for standard genome sequencing and annotation.</title>
        <authorList>
            <consortium name="The Broad Institute Genomics Platform"/>
            <consortium name="The Broad Institute Genome Sequencing Center for Infectious Disease"/>
            <person name="Wu L."/>
            <person name="Ma J."/>
        </authorList>
    </citation>
    <scope>NUCLEOTIDE SEQUENCE [LARGE SCALE GENOMIC DNA]</scope>
    <source>
        <strain evidence="4">CCM 8930</strain>
    </source>
</reference>
<evidence type="ECO:0000259" key="2">
    <source>
        <dbReference type="Pfam" id="PF14501"/>
    </source>
</evidence>
<dbReference type="RefSeq" id="WP_223877490.1">
    <property type="nucleotide sequence ID" value="NZ_BJDI01000015.1"/>
</dbReference>
<feature type="transmembrane region" description="Helical" evidence="1">
    <location>
        <begin position="39"/>
        <end position="60"/>
    </location>
</feature>
<dbReference type="GO" id="GO:0004673">
    <property type="term" value="F:protein histidine kinase activity"/>
    <property type="evidence" value="ECO:0007669"/>
    <property type="project" value="UniProtKB-EC"/>
</dbReference>
<comment type="caution">
    <text evidence="3">The sequence shown here is derived from an EMBL/GenBank/DDBJ whole genome shotgun (WGS) entry which is preliminary data.</text>
</comment>
<evidence type="ECO:0000313" key="3">
    <source>
        <dbReference type="EMBL" id="MFC6200913.1"/>
    </source>
</evidence>
<dbReference type="EC" id="2.7.13.3" evidence="3"/>
<keyword evidence="1" id="KW-1133">Transmembrane helix</keyword>
<sequence>MAKLQSLKIDKRLFVFLLVLFGSIELLLLVGNIQGVTATIQFTLLIVFILMIGLMSWQMIEMIQVYTRQQQLENEKQQNEQLSTYLKSVEQQYLELRKFKHDYKNLIVSLNTQTDMGKVKDYLIKANHNNVLETSLNDAKIAQVEQLKDTAIRGLVVQKFFYAKKCGVELNVETLNEAFQISEAVTIVVRVIGNLLDNAIEQAQKMADKSVIIAFNKIDDMLEISVRNAIDSTFNQQQIFKTGYSTKGQNRGLGLANVRELVGRQRQFHLDIESKAGYVTMTLIIMEDE</sequence>
<keyword evidence="3" id="KW-0808">Transferase</keyword>
<dbReference type="Proteomes" id="UP001596171">
    <property type="component" value="Unassembled WGS sequence"/>
</dbReference>
<dbReference type="PANTHER" id="PTHR40448">
    <property type="entry name" value="TWO-COMPONENT SENSOR HISTIDINE KINASE"/>
    <property type="match status" value="1"/>
</dbReference>
<name>A0ABW1SI19_9LACO</name>
<dbReference type="Gene3D" id="3.30.565.10">
    <property type="entry name" value="Histidine kinase-like ATPase, C-terminal domain"/>
    <property type="match status" value="1"/>
</dbReference>
<gene>
    <name evidence="3" type="ORF">ACFP1L_03255</name>
</gene>
<dbReference type="PANTHER" id="PTHR40448:SF1">
    <property type="entry name" value="TWO-COMPONENT SENSOR HISTIDINE KINASE"/>
    <property type="match status" value="1"/>
</dbReference>
<feature type="transmembrane region" description="Helical" evidence="1">
    <location>
        <begin position="12"/>
        <end position="33"/>
    </location>
</feature>
<proteinExistence type="predicted"/>
<dbReference type="InterPro" id="IPR032834">
    <property type="entry name" value="NatK-like_C"/>
</dbReference>
<dbReference type="SUPFAM" id="SSF55874">
    <property type="entry name" value="ATPase domain of HSP90 chaperone/DNA topoisomerase II/histidine kinase"/>
    <property type="match status" value="1"/>
</dbReference>
<dbReference type="EMBL" id="JBHSSE010000007">
    <property type="protein sequence ID" value="MFC6200913.1"/>
    <property type="molecule type" value="Genomic_DNA"/>
</dbReference>
<keyword evidence="4" id="KW-1185">Reference proteome</keyword>
<dbReference type="InterPro" id="IPR036890">
    <property type="entry name" value="HATPase_C_sf"/>
</dbReference>
<organism evidence="3 4">
    <name type="scientific">Lactiplantibacillus nangangensis</name>
    <dbReference type="NCBI Taxonomy" id="2559917"/>
    <lineage>
        <taxon>Bacteria</taxon>
        <taxon>Bacillati</taxon>
        <taxon>Bacillota</taxon>
        <taxon>Bacilli</taxon>
        <taxon>Lactobacillales</taxon>
        <taxon>Lactobacillaceae</taxon>
        <taxon>Lactiplantibacillus</taxon>
    </lineage>
</organism>
<protein>
    <submittedName>
        <fullName evidence="3">Sensor histidine kinase</fullName>
        <ecNumber evidence="3">2.7.13.3</ecNumber>
    </submittedName>
</protein>
<evidence type="ECO:0000256" key="1">
    <source>
        <dbReference type="SAM" id="Phobius"/>
    </source>
</evidence>
<accession>A0ABW1SI19</accession>
<dbReference type="Pfam" id="PF14501">
    <property type="entry name" value="HATPase_c_5"/>
    <property type="match status" value="1"/>
</dbReference>
<keyword evidence="1" id="KW-0812">Transmembrane</keyword>
<feature type="domain" description="Sensor histidine kinase NatK-like C-terminal" evidence="2">
    <location>
        <begin position="188"/>
        <end position="285"/>
    </location>
</feature>
<evidence type="ECO:0000313" key="4">
    <source>
        <dbReference type="Proteomes" id="UP001596171"/>
    </source>
</evidence>
<keyword evidence="3" id="KW-0418">Kinase</keyword>
<keyword evidence="1" id="KW-0472">Membrane</keyword>